<evidence type="ECO:0000256" key="8">
    <source>
        <dbReference type="ARBA" id="ARBA00022714"/>
    </source>
</evidence>
<comment type="cofactor">
    <cofactor evidence="1">
        <name>[3Fe-4S] cluster</name>
        <dbReference type="ChEBI" id="CHEBI:21137"/>
    </cofactor>
</comment>
<evidence type="ECO:0000256" key="6">
    <source>
        <dbReference type="ARBA" id="ARBA00022485"/>
    </source>
</evidence>
<evidence type="ECO:0000256" key="4">
    <source>
        <dbReference type="ARBA" id="ARBA00009433"/>
    </source>
</evidence>
<evidence type="ECO:0000256" key="13">
    <source>
        <dbReference type="ARBA" id="ARBA00023291"/>
    </source>
</evidence>
<evidence type="ECO:0000256" key="9">
    <source>
        <dbReference type="ARBA" id="ARBA00022723"/>
    </source>
</evidence>
<evidence type="ECO:0000256" key="10">
    <source>
        <dbReference type="ARBA" id="ARBA00023002"/>
    </source>
</evidence>
<evidence type="ECO:0000313" key="19">
    <source>
        <dbReference type="Proteomes" id="UP000254134"/>
    </source>
</evidence>
<dbReference type="CDD" id="cd00207">
    <property type="entry name" value="fer2"/>
    <property type="match status" value="1"/>
</dbReference>
<dbReference type="Gene3D" id="3.10.20.30">
    <property type="match status" value="1"/>
</dbReference>
<feature type="region of interest" description="Disordered" evidence="15">
    <location>
        <begin position="334"/>
        <end position="368"/>
    </location>
</feature>
<dbReference type="InterPro" id="IPR012675">
    <property type="entry name" value="Beta-grasp_dom_sf"/>
</dbReference>
<dbReference type="InterPro" id="IPR001041">
    <property type="entry name" value="2Fe-2S_ferredoxin-type"/>
</dbReference>
<dbReference type="InterPro" id="IPR009051">
    <property type="entry name" value="Helical_ferredxn"/>
</dbReference>
<dbReference type="InterPro" id="IPR017900">
    <property type="entry name" value="4Fe4S_Fe_S_CS"/>
</dbReference>
<dbReference type="Pfam" id="PF13085">
    <property type="entry name" value="Fer2_3"/>
    <property type="match status" value="1"/>
</dbReference>
<dbReference type="Pfam" id="PF13183">
    <property type="entry name" value="Fer4_8"/>
    <property type="match status" value="1"/>
</dbReference>
<comment type="cofactor">
    <cofactor evidence="14">
        <name>[2Fe-2S] cluster</name>
        <dbReference type="ChEBI" id="CHEBI:190135"/>
    </cofactor>
</comment>
<name>A0A7M2YXT6_9ACTN</name>
<dbReference type="InterPro" id="IPR036010">
    <property type="entry name" value="2Fe-2S_ferredoxin-like_sf"/>
</dbReference>
<evidence type="ECO:0000259" key="16">
    <source>
        <dbReference type="Pfam" id="PF13085"/>
    </source>
</evidence>
<dbReference type="InterPro" id="IPR017896">
    <property type="entry name" value="4Fe4S_Fe-S-bd"/>
</dbReference>
<sequence>MQVGLKIWRYDAKTGDRALKEYEITAPEEATLLDCLDIVKDRHDGSLAYRKSCRMMICGSCGMRMDGGAVLACKTRMYEIAQAGHVPVISAMGNLPIVKDLVVDMEPFWQKMRAVDPYLRPRYDQAQERENVVSQPQMDVIHKESLCINCGCCVSECNSMESDPDFLGPAALAKGMRFVGDPRDGATIERLERYSEPHGLWDCTRCYFCNERCPKGVDPRDAIAKLGAEAMKNGIDRDMGARHAKWFVTSAKTTGWLRETELVPKTQGIIASIKEVKFAMGLAVKGKVPPPFPPHVAADVHESRALFDLVKAQGRDGAAGIVQGERALGRIEAHHEAAGGRDPYNEPDSAPRPFLPSEREESEGVAAT</sequence>
<comment type="cofactor">
    <cofactor evidence="2">
        <name>[4Fe-4S] cluster</name>
        <dbReference type="ChEBI" id="CHEBI:49883"/>
    </cofactor>
</comment>
<dbReference type="GO" id="GO:0046872">
    <property type="term" value="F:metal ion binding"/>
    <property type="evidence" value="ECO:0007669"/>
    <property type="project" value="UniProtKB-KW"/>
</dbReference>
<proteinExistence type="inferred from homology"/>
<dbReference type="FunFam" id="1.10.1060.10:FF:000003">
    <property type="entry name" value="Succinate dehydrogenase iron-sulfur subunit"/>
    <property type="match status" value="1"/>
</dbReference>
<organism evidence="18 19">
    <name type="scientific">Gaiella occulta</name>
    <dbReference type="NCBI Taxonomy" id="1002870"/>
    <lineage>
        <taxon>Bacteria</taxon>
        <taxon>Bacillati</taxon>
        <taxon>Actinomycetota</taxon>
        <taxon>Thermoleophilia</taxon>
        <taxon>Gaiellales</taxon>
        <taxon>Gaiellaceae</taxon>
        <taxon>Gaiella</taxon>
    </lineage>
</organism>
<evidence type="ECO:0000256" key="11">
    <source>
        <dbReference type="ARBA" id="ARBA00023004"/>
    </source>
</evidence>
<evidence type="ECO:0000259" key="17">
    <source>
        <dbReference type="Pfam" id="PF13183"/>
    </source>
</evidence>
<feature type="domain" description="Succinate dehydogenase/fumarate reductase N-terminal" evidence="16">
    <location>
        <begin position="5"/>
        <end position="109"/>
    </location>
</feature>
<evidence type="ECO:0000256" key="14">
    <source>
        <dbReference type="ARBA" id="ARBA00034078"/>
    </source>
</evidence>
<keyword evidence="9" id="KW-0479">Metal-binding</keyword>
<dbReference type="AlphaFoldDB" id="A0A7M2YXT6"/>
<evidence type="ECO:0000256" key="15">
    <source>
        <dbReference type="SAM" id="MobiDB-lite"/>
    </source>
</evidence>
<dbReference type="GO" id="GO:0009055">
    <property type="term" value="F:electron transfer activity"/>
    <property type="evidence" value="ECO:0007669"/>
    <property type="project" value="InterPro"/>
</dbReference>
<dbReference type="GO" id="GO:0051538">
    <property type="term" value="F:3 iron, 4 sulfur cluster binding"/>
    <property type="evidence" value="ECO:0007669"/>
    <property type="project" value="UniProtKB-KW"/>
</dbReference>
<comment type="caution">
    <text evidence="18">The sequence shown here is derived from an EMBL/GenBank/DDBJ whole genome shotgun (WGS) entry which is preliminary data.</text>
</comment>
<dbReference type="SUPFAM" id="SSF54292">
    <property type="entry name" value="2Fe-2S ferredoxin-like"/>
    <property type="match status" value="1"/>
</dbReference>
<dbReference type="Gene3D" id="1.10.1060.10">
    <property type="entry name" value="Alpha-helical ferredoxin"/>
    <property type="match status" value="1"/>
</dbReference>
<evidence type="ECO:0000256" key="7">
    <source>
        <dbReference type="ARBA" id="ARBA00022532"/>
    </source>
</evidence>
<dbReference type="PROSITE" id="PS00198">
    <property type="entry name" value="4FE4S_FER_1"/>
    <property type="match status" value="1"/>
</dbReference>
<dbReference type="GO" id="GO:0051539">
    <property type="term" value="F:4 iron, 4 sulfur cluster binding"/>
    <property type="evidence" value="ECO:0007669"/>
    <property type="project" value="UniProtKB-KW"/>
</dbReference>
<dbReference type="PANTHER" id="PTHR11921:SF29">
    <property type="entry name" value="SUCCINATE DEHYDROGENASE [UBIQUINONE] IRON-SULFUR SUBUNIT, MITOCHONDRIAL"/>
    <property type="match status" value="1"/>
</dbReference>
<dbReference type="GO" id="GO:0006099">
    <property type="term" value="P:tricarboxylic acid cycle"/>
    <property type="evidence" value="ECO:0007669"/>
    <property type="project" value="UniProtKB-KW"/>
</dbReference>
<dbReference type="GO" id="GO:0051537">
    <property type="term" value="F:2 iron, 2 sulfur cluster binding"/>
    <property type="evidence" value="ECO:0007669"/>
    <property type="project" value="UniProtKB-KW"/>
</dbReference>
<keyword evidence="19" id="KW-1185">Reference proteome</keyword>
<dbReference type="PANTHER" id="PTHR11921">
    <property type="entry name" value="SUCCINATE DEHYDROGENASE IRON-SULFUR PROTEIN"/>
    <property type="match status" value="1"/>
</dbReference>
<evidence type="ECO:0000256" key="5">
    <source>
        <dbReference type="ARBA" id="ARBA00012792"/>
    </source>
</evidence>
<comment type="similarity">
    <text evidence="4">Belongs to the succinate dehydrogenase/fumarate reductase iron-sulfur protein family.</text>
</comment>
<keyword evidence="6" id="KW-0004">4Fe-4S</keyword>
<dbReference type="RefSeq" id="WP_114796096.1">
    <property type="nucleotide sequence ID" value="NZ_QQZY01000003.1"/>
</dbReference>
<evidence type="ECO:0000256" key="3">
    <source>
        <dbReference type="ARBA" id="ARBA00005163"/>
    </source>
</evidence>
<keyword evidence="8" id="KW-0001">2Fe-2S</keyword>
<keyword evidence="7" id="KW-0816">Tricarboxylic acid cycle</keyword>
<gene>
    <name evidence="18" type="ORF">Gocc_1694</name>
</gene>
<dbReference type="EMBL" id="QQZY01000003">
    <property type="protein sequence ID" value="RDI74805.1"/>
    <property type="molecule type" value="Genomic_DNA"/>
</dbReference>
<protein>
    <recommendedName>
        <fullName evidence="5">succinate dehydrogenase</fullName>
        <ecNumber evidence="5">1.3.5.1</ecNumber>
    </recommendedName>
</protein>
<keyword evidence="10" id="KW-0560">Oxidoreductase</keyword>
<evidence type="ECO:0000313" key="18">
    <source>
        <dbReference type="EMBL" id="RDI74805.1"/>
    </source>
</evidence>
<dbReference type="GO" id="GO:0008177">
    <property type="term" value="F:succinate dehydrogenase (quinone) activity"/>
    <property type="evidence" value="ECO:0007669"/>
    <property type="project" value="UniProtKB-EC"/>
</dbReference>
<keyword evidence="11" id="KW-0408">Iron</keyword>
<evidence type="ECO:0000256" key="12">
    <source>
        <dbReference type="ARBA" id="ARBA00023014"/>
    </source>
</evidence>
<dbReference type="SUPFAM" id="SSF46548">
    <property type="entry name" value="alpha-helical ferredoxin"/>
    <property type="match status" value="1"/>
</dbReference>
<dbReference type="OrthoDB" id="9804391at2"/>
<dbReference type="GO" id="GO:0022904">
    <property type="term" value="P:respiratory electron transport chain"/>
    <property type="evidence" value="ECO:0007669"/>
    <property type="project" value="TreeGrafter"/>
</dbReference>
<dbReference type="InterPro" id="IPR004489">
    <property type="entry name" value="Succ_DH/fum_Rdtase_Fe-S"/>
</dbReference>
<keyword evidence="13" id="KW-0003">3Fe-4S</keyword>
<evidence type="ECO:0000256" key="2">
    <source>
        <dbReference type="ARBA" id="ARBA00001966"/>
    </source>
</evidence>
<comment type="pathway">
    <text evidence="3">Carbohydrate metabolism; tricarboxylic acid cycle.</text>
</comment>
<evidence type="ECO:0000256" key="1">
    <source>
        <dbReference type="ARBA" id="ARBA00001927"/>
    </source>
</evidence>
<accession>A0A7M2YXT6</accession>
<dbReference type="NCBIfam" id="TIGR00384">
    <property type="entry name" value="dhsB"/>
    <property type="match status" value="1"/>
</dbReference>
<dbReference type="InterPro" id="IPR025192">
    <property type="entry name" value="Succ_DH/fum_Rdtase_N"/>
</dbReference>
<feature type="domain" description="4Fe-4S ferredoxin-type" evidence="17">
    <location>
        <begin position="146"/>
        <end position="217"/>
    </location>
</feature>
<reference evidence="19" key="2">
    <citation type="journal article" date="2019" name="MicrobiologyOpen">
        <title>High-quality draft genome sequence of Gaiella occulta isolated from a 150 meter deep mineral water borehole and comparison with the genome sequences of other deep-branching lineages of the phylum Actinobacteria.</title>
        <authorList>
            <person name="Severino R."/>
            <person name="Froufe H.J.C."/>
            <person name="Barroso C."/>
            <person name="Albuquerque L."/>
            <person name="Lobo-da-Cunha A."/>
            <person name="da Costa M.S."/>
            <person name="Egas C."/>
        </authorList>
    </citation>
    <scope>NUCLEOTIDE SEQUENCE [LARGE SCALE GENOMIC DNA]</scope>
    <source>
        <strain evidence="19">F2-233</strain>
    </source>
</reference>
<dbReference type="InterPro" id="IPR050573">
    <property type="entry name" value="SDH/FRD_Iron-Sulfur"/>
</dbReference>
<dbReference type="EC" id="1.3.5.1" evidence="5"/>
<reference evidence="18 19" key="1">
    <citation type="submission" date="2018-07" db="EMBL/GenBank/DDBJ databases">
        <title>High-quality-draft genome sequence of Gaiella occulta.</title>
        <authorList>
            <person name="Severino R."/>
            <person name="Froufe H.J.C."/>
            <person name="Rainey F.A."/>
            <person name="Barroso C."/>
            <person name="Albuquerque L."/>
            <person name="Lobo-Da-Cunha A."/>
            <person name="Da Costa M.S."/>
            <person name="Egas C."/>
        </authorList>
    </citation>
    <scope>NUCLEOTIDE SEQUENCE [LARGE SCALE GENOMIC DNA]</scope>
    <source>
        <strain evidence="18 19">F2-233</strain>
    </source>
</reference>
<dbReference type="Proteomes" id="UP000254134">
    <property type="component" value="Unassembled WGS sequence"/>
</dbReference>
<keyword evidence="12" id="KW-0411">Iron-sulfur</keyword>